<dbReference type="AlphaFoldDB" id="A0A1S2W309"/>
<protein>
    <submittedName>
        <fullName evidence="1">Uncharacterized protein</fullName>
    </submittedName>
</protein>
<name>A0A1S2W309_BIFLI</name>
<dbReference type="EMBL" id="CABHNT010000055">
    <property type="protein sequence ID" value="VUX38410.1"/>
    <property type="molecule type" value="Genomic_DNA"/>
</dbReference>
<organism evidence="1 2">
    <name type="scientific">Bifidobacterium longum subsp. infantis</name>
    <dbReference type="NCBI Taxonomy" id="1682"/>
    <lineage>
        <taxon>Bacteria</taxon>
        <taxon>Bacillati</taxon>
        <taxon>Actinomycetota</taxon>
        <taxon>Actinomycetes</taxon>
        <taxon>Bifidobacteriales</taxon>
        <taxon>Bifidobacteriaceae</taxon>
        <taxon>Bifidobacterium</taxon>
    </lineage>
</organism>
<reference evidence="1 2" key="1">
    <citation type="submission" date="2019-07" db="EMBL/GenBank/DDBJ databases">
        <authorList>
            <person name="Hibberd C M."/>
            <person name="Gehrig L. J."/>
            <person name="Chang H.-W."/>
            <person name="Venkatesh S."/>
        </authorList>
    </citation>
    <scope>NUCLEOTIDE SEQUENCE [LARGE SCALE GENOMIC DNA]</scope>
    <source>
        <strain evidence="1">Bifidobacterium_longum_subsp_infantis_JG_Bg463</strain>
    </source>
</reference>
<sequence length="111" mass="12470">MKKWDWKSWLCAWLFASCSISGATEIKRGAMTPFAVAYLITAVVALILFVWSCLKTQNIKLSVILTTALIVPVAVMLIFNGSLSRFLVYIYFVAILLAALVHKYGRPQKKQ</sequence>
<proteinExistence type="predicted"/>
<accession>A0A1S2W309</accession>
<evidence type="ECO:0000313" key="2">
    <source>
        <dbReference type="Proteomes" id="UP000345266"/>
    </source>
</evidence>
<gene>
    <name evidence="1" type="ORF">BLJG463_02342</name>
</gene>
<dbReference type="Proteomes" id="UP000345266">
    <property type="component" value="Unassembled WGS sequence"/>
</dbReference>
<dbReference type="PROSITE" id="PS51257">
    <property type="entry name" value="PROKAR_LIPOPROTEIN"/>
    <property type="match status" value="1"/>
</dbReference>
<evidence type="ECO:0000313" key="1">
    <source>
        <dbReference type="EMBL" id="VUX38410.1"/>
    </source>
</evidence>